<dbReference type="Gene3D" id="1.20.1280.50">
    <property type="match status" value="1"/>
</dbReference>
<feature type="compositionally biased region" description="Polar residues" evidence="5">
    <location>
        <begin position="61"/>
        <end position="71"/>
    </location>
</feature>
<dbReference type="OrthoDB" id="265717at2759"/>
<reference evidence="8" key="1">
    <citation type="submission" date="2021-08" db="EMBL/GenBank/DDBJ databases">
        <title>WGS assembly of Ceratopteris richardii.</title>
        <authorList>
            <person name="Marchant D.B."/>
            <person name="Chen G."/>
            <person name="Jenkins J."/>
            <person name="Shu S."/>
            <person name="Leebens-Mack J."/>
            <person name="Grimwood J."/>
            <person name="Schmutz J."/>
            <person name="Soltis P."/>
            <person name="Soltis D."/>
            <person name="Chen Z.-H."/>
        </authorList>
    </citation>
    <scope>NUCLEOTIDE SEQUENCE</scope>
    <source>
        <strain evidence="8">Whitten #5841</strain>
        <tissue evidence="8">Leaf</tissue>
    </source>
</reference>
<dbReference type="PANTHER" id="PTHR46758">
    <property type="entry name" value="MYND DOMAIN-CONTAINING"/>
    <property type="match status" value="1"/>
</dbReference>
<dbReference type="EMBL" id="CM035436">
    <property type="protein sequence ID" value="KAH7289244.1"/>
    <property type="molecule type" value="Genomic_DNA"/>
</dbReference>
<organism evidence="8 9">
    <name type="scientific">Ceratopteris richardii</name>
    <name type="common">Triangle waterfern</name>
    <dbReference type="NCBI Taxonomy" id="49495"/>
    <lineage>
        <taxon>Eukaryota</taxon>
        <taxon>Viridiplantae</taxon>
        <taxon>Streptophyta</taxon>
        <taxon>Embryophyta</taxon>
        <taxon>Tracheophyta</taxon>
        <taxon>Polypodiopsida</taxon>
        <taxon>Polypodiidae</taxon>
        <taxon>Polypodiales</taxon>
        <taxon>Pteridineae</taxon>
        <taxon>Pteridaceae</taxon>
        <taxon>Parkerioideae</taxon>
        <taxon>Ceratopteris</taxon>
    </lineage>
</organism>
<dbReference type="SUPFAM" id="SSF144232">
    <property type="entry name" value="HIT/MYND zinc finger-like"/>
    <property type="match status" value="1"/>
</dbReference>
<dbReference type="OMA" id="RICWHEL"/>
<dbReference type="Gene3D" id="1.25.40.10">
    <property type="entry name" value="Tetratricopeptide repeat domain"/>
    <property type="match status" value="1"/>
</dbReference>
<evidence type="ECO:0000313" key="8">
    <source>
        <dbReference type="EMBL" id="KAH7289244.1"/>
    </source>
</evidence>
<keyword evidence="1" id="KW-0479">Metal-binding</keyword>
<dbReference type="InterPro" id="IPR001810">
    <property type="entry name" value="F-box_dom"/>
</dbReference>
<evidence type="ECO:0008006" key="10">
    <source>
        <dbReference type="Google" id="ProtNLM"/>
    </source>
</evidence>
<gene>
    <name evidence="8" type="ORF">KP509_31G065800</name>
</gene>
<dbReference type="Pfam" id="PF23310">
    <property type="entry name" value="TPR_27"/>
    <property type="match status" value="1"/>
</dbReference>
<dbReference type="PROSITE" id="PS50865">
    <property type="entry name" value="ZF_MYND_2"/>
    <property type="match status" value="1"/>
</dbReference>
<dbReference type="PANTHER" id="PTHR46758:SF2">
    <property type="entry name" value="OJ1485_B09.11 PROTEIN"/>
    <property type="match status" value="1"/>
</dbReference>
<dbReference type="InterPro" id="IPR002893">
    <property type="entry name" value="Znf_MYND"/>
</dbReference>
<evidence type="ECO:0000256" key="4">
    <source>
        <dbReference type="PROSITE-ProRule" id="PRU00134"/>
    </source>
</evidence>
<keyword evidence="9" id="KW-1185">Reference proteome</keyword>
<dbReference type="InterPro" id="IPR044508">
    <property type="entry name" value="At5g50450/At1g67340-like"/>
</dbReference>
<feature type="domain" description="F-box" evidence="6">
    <location>
        <begin position="72"/>
        <end position="123"/>
    </location>
</feature>
<dbReference type="Pfam" id="PF12937">
    <property type="entry name" value="F-box-like"/>
    <property type="match status" value="1"/>
</dbReference>
<keyword evidence="3" id="KW-0862">Zinc</keyword>
<dbReference type="PROSITE" id="PS50181">
    <property type="entry name" value="FBOX"/>
    <property type="match status" value="1"/>
</dbReference>
<feature type="region of interest" description="Disordered" evidence="5">
    <location>
        <begin position="50"/>
        <end position="72"/>
    </location>
</feature>
<dbReference type="InterPro" id="IPR057136">
    <property type="entry name" value="At2g35280_TPR_dom"/>
</dbReference>
<dbReference type="InterPro" id="IPR011990">
    <property type="entry name" value="TPR-like_helical_dom_sf"/>
</dbReference>
<dbReference type="Gene3D" id="6.10.140.2220">
    <property type="match status" value="1"/>
</dbReference>
<accession>A0A8T2R086</accession>
<dbReference type="FunFam" id="6.10.140.2220:FF:000033">
    <property type="entry name" value="Predicted protein"/>
    <property type="match status" value="1"/>
</dbReference>
<evidence type="ECO:0000256" key="5">
    <source>
        <dbReference type="SAM" id="MobiDB-lite"/>
    </source>
</evidence>
<sequence length="450" mass="49451">MLCLPNGCYRMTREAIDGNPSSTTDSSCGCDSKRPKLSLSRRLLDERVGKDGDELPLGEISNEQQDNSTDDPNLLRTLPEEVLLHILGRLSATASCPGDLVGCRRICRQFDSLVRHPSVLAKASVCALMVPASQWCAASYRYLMSCVESGNIEAQYTLGMISFYCLQERERGMQLLISAAKSLHPLALNSLAIIHFNGSGGSNKDKNPKVGASLCARAASIGHVGAMRELGHCLQDGYGVPRNVLHGWKLLLKANATEAAASVVANLSSPNGDALNIAASKIAIGCFQHHILQRPSTQGKVADAQMFEIGNRHLHYAYDDSCSGNQQELFKLLQSDGCSLLSDFGCNVPPPTPHIAHRFLVEWFTIHTLSQDLRICWHELCGRPETRKEEFRRCSACGLAYYCSRACQALDWRLRHKLTCDSSTNRQLNGRVDEQVNGGADRLQEFFLAD</sequence>
<evidence type="ECO:0000259" key="7">
    <source>
        <dbReference type="PROSITE" id="PS50865"/>
    </source>
</evidence>
<name>A0A8T2R086_CERRI</name>
<evidence type="ECO:0000313" key="9">
    <source>
        <dbReference type="Proteomes" id="UP000825935"/>
    </source>
</evidence>
<evidence type="ECO:0000256" key="2">
    <source>
        <dbReference type="ARBA" id="ARBA00022771"/>
    </source>
</evidence>
<evidence type="ECO:0000256" key="1">
    <source>
        <dbReference type="ARBA" id="ARBA00022723"/>
    </source>
</evidence>
<dbReference type="Pfam" id="PF01753">
    <property type="entry name" value="zf-MYND"/>
    <property type="match status" value="1"/>
</dbReference>
<feature type="domain" description="MYND-type" evidence="7">
    <location>
        <begin position="378"/>
        <end position="420"/>
    </location>
</feature>
<evidence type="ECO:0000259" key="6">
    <source>
        <dbReference type="PROSITE" id="PS50181"/>
    </source>
</evidence>
<proteinExistence type="predicted"/>
<dbReference type="SUPFAM" id="SSF81383">
    <property type="entry name" value="F-box domain"/>
    <property type="match status" value="1"/>
</dbReference>
<dbReference type="GO" id="GO:0008270">
    <property type="term" value="F:zinc ion binding"/>
    <property type="evidence" value="ECO:0007669"/>
    <property type="project" value="UniProtKB-KW"/>
</dbReference>
<keyword evidence="2 4" id="KW-0863">Zinc-finger</keyword>
<dbReference type="AlphaFoldDB" id="A0A8T2R086"/>
<evidence type="ECO:0000256" key="3">
    <source>
        <dbReference type="ARBA" id="ARBA00022833"/>
    </source>
</evidence>
<dbReference type="Proteomes" id="UP000825935">
    <property type="component" value="Chromosome 31"/>
</dbReference>
<dbReference type="InterPro" id="IPR036047">
    <property type="entry name" value="F-box-like_dom_sf"/>
</dbReference>
<protein>
    <recommendedName>
        <fullName evidence="10">MYND-type domain-containing protein</fullName>
    </recommendedName>
</protein>
<comment type="caution">
    <text evidence="8">The sequence shown here is derived from an EMBL/GenBank/DDBJ whole genome shotgun (WGS) entry which is preliminary data.</text>
</comment>
<dbReference type="SUPFAM" id="SSF81901">
    <property type="entry name" value="HCP-like"/>
    <property type="match status" value="1"/>
</dbReference>